<dbReference type="Gene3D" id="2.60.40.790">
    <property type="match status" value="1"/>
</dbReference>
<evidence type="ECO:0000259" key="3">
    <source>
        <dbReference type="PROSITE" id="PS01031"/>
    </source>
</evidence>
<dbReference type="AlphaFoldDB" id="I0KEA6"/>
<evidence type="ECO:0000313" key="5">
    <source>
        <dbReference type="Proteomes" id="UP000011058"/>
    </source>
</evidence>
<dbReference type="RefSeq" id="WP_015333558.1">
    <property type="nucleotide sequence ID" value="NC_020054.1"/>
</dbReference>
<comment type="similarity">
    <text evidence="1 2">Belongs to the small heat shock protein (HSP20) family.</text>
</comment>
<dbReference type="PROSITE" id="PS01031">
    <property type="entry name" value="SHSP"/>
    <property type="match status" value="1"/>
</dbReference>
<dbReference type="HOGENOM" id="CLU_1852198_0_0_10"/>
<dbReference type="eggNOG" id="COG0071">
    <property type="taxonomic scope" value="Bacteria"/>
</dbReference>
<evidence type="ECO:0000256" key="2">
    <source>
        <dbReference type="RuleBase" id="RU003616"/>
    </source>
</evidence>
<sequence length="138" mass="15784">MHAHHHRHQHGYGQQGHHNSFAQFIRPFFGGWRRPKYNVPMNVEDHADHYRVLVYAVSFDKADISVRVVNEELVIQGTRAHDTANDPAFLLQEYPLKSFERTIPLSNRVDAAGIQAKQENGVLILTVPKKPEQVVAVE</sequence>
<proteinExistence type="inferred from homology"/>
<keyword evidence="5" id="KW-1185">Reference proteome</keyword>
<dbReference type="STRING" id="1166018.FAES_4460"/>
<dbReference type="CDD" id="cd06464">
    <property type="entry name" value="ACD_sHsps-like"/>
    <property type="match status" value="1"/>
</dbReference>
<evidence type="ECO:0000313" key="4">
    <source>
        <dbReference type="EMBL" id="CCH02459.1"/>
    </source>
</evidence>
<protein>
    <recommendedName>
        <fullName evidence="3">SHSP domain-containing protein</fullName>
    </recommendedName>
</protein>
<gene>
    <name evidence="4" type="ORF">FAES_4460</name>
</gene>
<dbReference type="EMBL" id="HE796683">
    <property type="protein sequence ID" value="CCH02459.1"/>
    <property type="molecule type" value="Genomic_DNA"/>
</dbReference>
<dbReference type="InterPro" id="IPR008978">
    <property type="entry name" value="HSP20-like_chaperone"/>
</dbReference>
<dbReference type="InterPro" id="IPR002068">
    <property type="entry name" value="A-crystallin/Hsp20_dom"/>
</dbReference>
<dbReference type="OrthoDB" id="670468at2"/>
<evidence type="ECO:0000256" key="1">
    <source>
        <dbReference type="PROSITE-ProRule" id="PRU00285"/>
    </source>
</evidence>
<dbReference type="Proteomes" id="UP000011058">
    <property type="component" value="Chromosome"/>
</dbReference>
<organism evidence="4 5">
    <name type="scientific">Fibrella aestuarina BUZ 2</name>
    <dbReference type="NCBI Taxonomy" id="1166018"/>
    <lineage>
        <taxon>Bacteria</taxon>
        <taxon>Pseudomonadati</taxon>
        <taxon>Bacteroidota</taxon>
        <taxon>Cytophagia</taxon>
        <taxon>Cytophagales</taxon>
        <taxon>Spirosomataceae</taxon>
        <taxon>Fibrella</taxon>
    </lineage>
</organism>
<dbReference type="SUPFAM" id="SSF49764">
    <property type="entry name" value="HSP20-like chaperones"/>
    <property type="match status" value="1"/>
</dbReference>
<accession>I0KEA6</accession>
<name>I0KEA6_9BACT</name>
<reference evidence="4 5" key="1">
    <citation type="journal article" date="2012" name="J. Bacteriol.">
        <title>Genome Sequence of Fibrella aestuarina BUZ 2T, a Filamentous Marine Bacterium.</title>
        <authorList>
            <person name="Filippini M."/>
            <person name="Qi W."/>
            <person name="Blom J."/>
            <person name="Goesmann A."/>
            <person name="Smits T.H."/>
            <person name="Bagheri H.C."/>
        </authorList>
    </citation>
    <scope>NUCLEOTIDE SEQUENCE [LARGE SCALE GENOMIC DNA]</scope>
    <source>
        <strain evidence="5">BUZ 2T</strain>
    </source>
</reference>
<dbReference type="KEGG" id="fae:FAES_4460"/>
<feature type="domain" description="SHSP" evidence="3">
    <location>
        <begin position="32"/>
        <end position="138"/>
    </location>
</feature>
<dbReference type="Pfam" id="PF00011">
    <property type="entry name" value="HSP20"/>
    <property type="match status" value="1"/>
</dbReference>